<dbReference type="AlphaFoldDB" id="A0A7T1ANU0"/>
<keyword evidence="3" id="KW-1185">Reference proteome</keyword>
<proteinExistence type="predicted"/>
<dbReference type="Gene3D" id="3.40.50.620">
    <property type="entry name" value="HUPs"/>
    <property type="match status" value="1"/>
</dbReference>
<evidence type="ECO:0000313" key="3">
    <source>
        <dbReference type="Proteomes" id="UP000594463"/>
    </source>
</evidence>
<dbReference type="InterPro" id="IPR014729">
    <property type="entry name" value="Rossmann-like_a/b/a_fold"/>
</dbReference>
<dbReference type="Proteomes" id="UP000594463">
    <property type="component" value="Chromosome"/>
</dbReference>
<dbReference type="InterPro" id="IPR022310">
    <property type="entry name" value="NAD/GMP_synthase"/>
</dbReference>
<organism evidence="2 3">
    <name type="scientific">Atribacter laminatus</name>
    <dbReference type="NCBI Taxonomy" id="2847778"/>
    <lineage>
        <taxon>Bacteria</taxon>
        <taxon>Pseudomonadati</taxon>
        <taxon>Atribacterota</taxon>
        <taxon>Atribacteria</taxon>
        <taxon>Atribacterales</taxon>
        <taxon>Atribacteraceae</taxon>
        <taxon>Atribacter</taxon>
    </lineage>
</organism>
<dbReference type="RefSeq" id="WP_218111820.1">
    <property type="nucleotide sequence ID" value="NZ_CP065383.1"/>
</dbReference>
<dbReference type="GO" id="GO:0003952">
    <property type="term" value="F:NAD+ synthase (glutamine-hydrolyzing) activity"/>
    <property type="evidence" value="ECO:0007669"/>
    <property type="project" value="UniProtKB-EC"/>
</dbReference>
<gene>
    <name evidence="2" type="primary">nadE_3</name>
    <name evidence="2" type="ORF">RT761_02574</name>
</gene>
<accession>A0A7T1ANU0</accession>
<dbReference type="SUPFAM" id="SSF52402">
    <property type="entry name" value="Adenine nucleotide alpha hydrolases-like"/>
    <property type="match status" value="1"/>
</dbReference>
<evidence type="ECO:0000313" key="2">
    <source>
        <dbReference type="EMBL" id="QPM69344.1"/>
    </source>
</evidence>
<sequence>MIEAVDVDFEKRIQSVIHEIQDVAKSYERVVVAFSGGVDSTLALFLSLKALGREKVQACTVDWGEYFPYHARENIDFLITSLHVSHRYLPGKNIIEEVVSRGPACNLCTRKAKLENLQKKFGEKTLIIGGANQSDSWGVRGVKIVRNTYSPLFDFSKQEIFQTCQIMNVPIRRIGENSLREGCVLKHLYKPLAANVHGQAVVKANQVLLKTIQQEEFKSDIANVKIVGPLQKNQALINLQPTPNPKLKSMISQRLNDIEEIDTITWVEWPLTLVLRANLGLYHNFDSRYWIENGKIQPDFVQPVSFQWMPSTNRKLRTFQVVDYWIKI</sequence>
<dbReference type="GO" id="GO:0006163">
    <property type="term" value="P:purine nucleotide metabolic process"/>
    <property type="evidence" value="ECO:0007669"/>
    <property type="project" value="UniProtKB-ARBA"/>
</dbReference>
<name>A0A7T1ANU0_ATRLM</name>
<dbReference type="EC" id="6.3.5.1" evidence="2"/>
<dbReference type="EMBL" id="CP065383">
    <property type="protein sequence ID" value="QPM69344.1"/>
    <property type="molecule type" value="Genomic_DNA"/>
</dbReference>
<protein>
    <submittedName>
        <fullName evidence="2">NH(3)-dependent NAD(+) synthetase</fullName>
        <ecNumber evidence="2">6.3.5.1</ecNumber>
    </submittedName>
</protein>
<dbReference type="PANTHER" id="PTHR43169">
    <property type="entry name" value="EXSB FAMILY PROTEIN"/>
    <property type="match status" value="1"/>
</dbReference>
<dbReference type="PANTHER" id="PTHR43169:SF2">
    <property type="entry name" value="NAD_GMP SYNTHASE DOMAIN-CONTAINING PROTEIN"/>
    <property type="match status" value="1"/>
</dbReference>
<reference evidence="2 3" key="1">
    <citation type="journal article" date="2021" name="Nat. Commun.">
        <title>Isolation of a member of the candidate phylum Atribacteria reveals a unique cell membrane structure.</title>
        <authorList>
            <person name="Taiki K."/>
            <person name="Nobu M.K."/>
            <person name="Kusada H."/>
            <person name="Meng X.-Y."/>
            <person name="Hosoki N."/>
            <person name="Uematsu K."/>
            <person name="Yoshioka H."/>
            <person name="Kamagata Y."/>
            <person name="Tamaki H."/>
        </authorList>
    </citation>
    <scope>NUCLEOTIDE SEQUENCE [LARGE SCALE GENOMIC DNA]</scope>
    <source>
        <strain evidence="2 3">RT761</strain>
    </source>
</reference>
<dbReference type="KEGG" id="alam:RT761_02574"/>
<keyword evidence="2" id="KW-0436">Ligase</keyword>
<dbReference type="InterPro" id="IPR052188">
    <property type="entry name" value="Ni-pincer_cofactor_biosynth"/>
</dbReference>
<feature type="domain" description="NAD/GMP synthase" evidence="1">
    <location>
        <begin position="26"/>
        <end position="97"/>
    </location>
</feature>
<evidence type="ECO:0000259" key="1">
    <source>
        <dbReference type="Pfam" id="PF02540"/>
    </source>
</evidence>
<dbReference type="Pfam" id="PF02540">
    <property type="entry name" value="NAD_synthase"/>
    <property type="match status" value="1"/>
</dbReference>